<dbReference type="InterPro" id="IPR058430">
    <property type="entry name" value="DUF8117"/>
</dbReference>
<proteinExistence type="predicted"/>
<name>A0A2B4SUY5_STYPI</name>
<dbReference type="GO" id="GO:0008270">
    <property type="term" value="F:zinc ion binding"/>
    <property type="evidence" value="ECO:0007669"/>
    <property type="project" value="UniProtKB-KW"/>
</dbReference>
<evidence type="ECO:0000256" key="2">
    <source>
        <dbReference type="ARBA" id="ARBA00022771"/>
    </source>
</evidence>
<dbReference type="EMBL" id="LSMT01000004">
    <property type="protein sequence ID" value="PFX34484.1"/>
    <property type="molecule type" value="Genomic_DNA"/>
</dbReference>
<sequence>MRNVLINSSDFELFDPDITPQDYEFFQKHKGALKSLLEDQSQEQKQKFVKAFRDFSLNHGCMKDFPLKNEHSFVDDVMENISKSFVDGKASKAKCLVTDAVCLLQNRGMIQNIGGTSSCARDPFVNKDTRDVFRRLFGEPEQESRLKAAVVFPLYVKFGGSVCRYLRRWLEAGKLDELGVTSLSQVPLAALQKVSSAASNSESVQSINTKEDTAKASSTEVVRPSGGPMVAVATIGRNGGAVDSDDDEDDEEDSWETKVIRGIQSVLTDRGGASAIDYMEVYKRDKDGSYRRLREQFHLGKPHPNVEFEERCRKKEEEVIEGSRLREVIMKDYADSCSKKKHACANCRQVERYPGTFKKCQRCNGKGTRFYCSRKCQGEDWVSRHRQDHSTMDLPS</sequence>
<gene>
    <name evidence="7" type="ORF">AWC38_SpisGene606</name>
</gene>
<dbReference type="Gene3D" id="6.10.140.2220">
    <property type="match status" value="1"/>
</dbReference>
<feature type="domain" description="MYND-type" evidence="6">
    <location>
        <begin position="344"/>
        <end position="389"/>
    </location>
</feature>
<evidence type="ECO:0000313" key="7">
    <source>
        <dbReference type="EMBL" id="PFX34484.1"/>
    </source>
</evidence>
<keyword evidence="8" id="KW-1185">Reference proteome</keyword>
<keyword evidence="3" id="KW-0862">Zinc</keyword>
<accession>A0A2B4SUY5</accession>
<dbReference type="AlphaFoldDB" id="A0A2B4SUY5"/>
<feature type="region of interest" description="Disordered" evidence="5">
    <location>
        <begin position="200"/>
        <end position="224"/>
    </location>
</feature>
<dbReference type="Pfam" id="PF26431">
    <property type="entry name" value="DUF8117"/>
    <property type="match status" value="1"/>
</dbReference>
<comment type="caution">
    <text evidence="7">The sequence shown here is derived from an EMBL/GenBank/DDBJ whole genome shotgun (WGS) entry which is preliminary data.</text>
</comment>
<organism evidence="7 8">
    <name type="scientific">Stylophora pistillata</name>
    <name type="common">Smooth cauliflower coral</name>
    <dbReference type="NCBI Taxonomy" id="50429"/>
    <lineage>
        <taxon>Eukaryota</taxon>
        <taxon>Metazoa</taxon>
        <taxon>Cnidaria</taxon>
        <taxon>Anthozoa</taxon>
        <taxon>Hexacorallia</taxon>
        <taxon>Scleractinia</taxon>
        <taxon>Astrocoeniina</taxon>
        <taxon>Pocilloporidae</taxon>
        <taxon>Stylophora</taxon>
    </lineage>
</organism>
<dbReference type="OrthoDB" id="432970at2759"/>
<evidence type="ECO:0000256" key="4">
    <source>
        <dbReference type="PROSITE-ProRule" id="PRU00134"/>
    </source>
</evidence>
<evidence type="ECO:0000256" key="1">
    <source>
        <dbReference type="ARBA" id="ARBA00022723"/>
    </source>
</evidence>
<evidence type="ECO:0000259" key="6">
    <source>
        <dbReference type="PROSITE" id="PS50865"/>
    </source>
</evidence>
<dbReference type="PROSITE" id="PS50865">
    <property type="entry name" value="ZF_MYND_2"/>
    <property type="match status" value="1"/>
</dbReference>
<dbReference type="Proteomes" id="UP000225706">
    <property type="component" value="Unassembled WGS sequence"/>
</dbReference>
<evidence type="ECO:0000256" key="3">
    <source>
        <dbReference type="ARBA" id="ARBA00022833"/>
    </source>
</evidence>
<protein>
    <recommendedName>
        <fullName evidence="6">MYND-type domain-containing protein</fullName>
    </recommendedName>
</protein>
<evidence type="ECO:0000256" key="5">
    <source>
        <dbReference type="SAM" id="MobiDB-lite"/>
    </source>
</evidence>
<evidence type="ECO:0000313" key="8">
    <source>
        <dbReference type="Proteomes" id="UP000225706"/>
    </source>
</evidence>
<reference evidence="8" key="1">
    <citation type="journal article" date="2017" name="bioRxiv">
        <title>Comparative analysis of the genomes of Stylophora pistillata and Acropora digitifera provides evidence for extensive differences between species of corals.</title>
        <authorList>
            <person name="Voolstra C.R."/>
            <person name="Li Y."/>
            <person name="Liew Y.J."/>
            <person name="Baumgarten S."/>
            <person name="Zoccola D."/>
            <person name="Flot J.-F."/>
            <person name="Tambutte S."/>
            <person name="Allemand D."/>
            <person name="Aranda M."/>
        </authorList>
    </citation>
    <scope>NUCLEOTIDE SEQUENCE [LARGE SCALE GENOMIC DNA]</scope>
</reference>
<dbReference type="InterPro" id="IPR002893">
    <property type="entry name" value="Znf_MYND"/>
</dbReference>
<dbReference type="Pfam" id="PF01753">
    <property type="entry name" value="zf-MYND"/>
    <property type="match status" value="1"/>
</dbReference>
<keyword evidence="1" id="KW-0479">Metal-binding</keyword>
<keyword evidence="2 4" id="KW-0863">Zinc-finger</keyword>